<gene>
    <name evidence="2" type="ORF">CT157_10205</name>
</gene>
<dbReference type="GO" id="GO:0019867">
    <property type="term" value="C:outer membrane"/>
    <property type="evidence" value="ECO:0007669"/>
    <property type="project" value="InterPro"/>
</dbReference>
<dbReference type="Proteomes" id="UP000282760">
    <property type="component" value="Chromosome"/>
</dbReference>
<dbReference type="Gene3D" id="3.10.450.730">
    <property type="entry name" value="BLIP domain"/>
    <property type="match status" value="1"/>
</dbReference>
<feature type="chain" id="PRO_5019057567" evidence="1">
    <location>
        <begin position="21"/>
        <end position="95"/>
    </location>
</feature>
<proteinExistence type="predicted"/>
<dbReference type="EMBL" id="CP024646">
    <property type="protein sequence ID" value="AZV26362.1"/>
    <property type="molecule type" value="Genomic_DNA"/>
</dbReference>
<dbReference type="PROSITE" id="PS51257">
    <property type="entry name" value="PROKAR_LIPOPROTEIN"/>
    <property type="match status" value="1"/>
</dbReference>
<organism evidence="2 3">
    <name type="scientific">Pseudomonas syringae</name>
    <dbReference type="NCBI Taxonomy" id="317"/>
    <lineage>
        <taxon>Bacteria</taxon>
        <taxon>Pseudomonadati</taxon>
        <taxon>Pseudomonadota</taxon>
        <taxon>Gammaproteobacteria</taxon>
        <taxon>Pseudomonadales</taxon>
        <taxon>Pseudomonadaceae</taxon>
        <taxon>Pseudomonas</taxon>
    </lineage>
</organism>
<sequence length="95" mass="10291">MRVIKFAAAAVLAFSLSGCAGTNFSYDEARKVKVGMTEEEVTQIMGPPYSVLSRADGQMWVWSHANGMTGASRVISFRMVDGKVVEVPTIPSSFK</sequence>
<dbReference type="AlphaFoldDB" id="A0A3T0JSK4"/>
<accession>A0A3T0JSK4</accession>
<evidence type="ECO:0000313" key="3">
    <source>
        <dbReference type="Proteomes" id="UP000282760"/>
    </source>
</evidence>
<name>A0A3T0JSK4_PSESX</name>
<reference evidence="2 3" key="1">
    <citation type="submission" date="2017-11" db="EMBL/GenBank/DDBJ databases">
        <title>Effect of PGPRs.</title>
        <authorList>
            <person name="Oliva R."/>
            <person name="Nong J."/>
            <person name="Roman V."/>
        </authorList>
    </citation>
    <scope>NUCLEOTIDE SEQUENCE [LARGE SCALE GENOMIC DNA]</scope>
    <source>
        <strain evidence="2">Inb918</strain>
    </source>
</reference>
<feature type="signal peptide" evidence="1">
    <location>
        <begin position="1"/>
        <end position="20"/>
    </location>
</feature>
<keyword evidence="1" id="KW-0732">Signal</keyword>
<evidence type="ECO:0000256" key="1">
    <source>
        <dbReference type="SAM" id="SignalP"/>
    </source>
</evidence>
<protein>
    <submittedName>
        <fullName evidence="2">Uncharacterized protein</fullName>
    </submittedName>
</protein>
<evidence type="ECO:0000313" key="2">
    <source>
        <dbReference type="EMBL" id="AZV26362.1"/>
    </source>
</evidence>